<sequence>LIVNCPTSLLGSEGEMRGKQTLMISGRLTLITLIPFVIRRVTSYLHIQSTKNLISSGSVFDFVQTRTHTCPQIERPFLPGSSLARPELLVRVARFGAFKRREPFRQDCHEHRQRFLGLSGSHIDYLQDLEPMIIKIKSEILCFTISRLIRLIVYSTKKNEERQEKIRVLRIGILHPCHI</sequence>
<proteinExistence type="predicted"/>
<evidence type="ECO:0000313" key="2">
    <source>
        <dbReference type="Proteomes" id="UP001233999"/>
    </source>
</evidence>
<name>A0AAD8EDF2_DIPPU</name>
<feature type="non-terminal residue" evidence="1">
    <location>
        <position position="1"/>
    </location>
</feature>
<gene>
    <name evidence="1" type="ORF">L9F63_019914</name>
</gene>
<dbReference type="Proteomes" id="UP001233999">
    <property type="component" value="Unassembled WGS sequence"/>
</dbReference>
<dbReference type="AlphaFoldDB" id="A0AAD8EDF2"/>
<evidence type="ECO:0000313" key="1">
    <source>
        <dbReference type="EMBL" id="KAJ9586450.1"/>
    </source>
</evidence>
<accession>A0AAD8EDF2</accession>
<dbReference type="EMBL" id="JASPKZ010007156">
    <property type="protein sequence ID" value="KAJ9586450.1"/>
    <property type="molecule type" value="Genomic_DNA"/>
</dbReference>
<keyword evidence="2" id="KW-1185">Reference proteome</keyword>
<protein>
    <submittedName>
        <fullName evidence="1">Uncharacterized protein</fullName>
    </submittedName>
</protein>
<feature type="non-terminal residue" evidence="1">
    <location>
        <position position="179"/>
    </location>
</feature>
<reference evidence="1" key="1">
    <citation type="journal article" date="2023" name="IScience">
        <title>Live-bearing cockroach genome reveals convergent evolutionary mechanisms linked to viviparity in insects and beyond.</title>
        <authorList>
            <person name="Fouks B."/>
            <person name="Harrison M.C."/>
            <person name="Mikhailova A.A."/>
            <person name="Marchal E."/>
            <person name="English S."/>
            <person name="Carruthers M."/>
            <person name="Jennings E.C."/>
            <person name="Chiamaka E.L."/>
            <person name="Frigard R.A."/>
            <person name="Pippel M."/>
            <person name="Attardo G.M."/>
            <person name="Benoit J.B."/>
            <person name="Bornberg-Bauer E."/>
            <person name="Tobe S.S."/>
        </authorList>
    </citation>
    <scope>NUCLEOTIDE SEQUENCE</scope>
    <source>
        <strain evidence="1">Stay&amp;Tobe</strain>
    </source>
</reference>
<reference evidence="1" key="2">
    <citation type="submission" date="2023-05" db="EMBL/GenBank/DDBJ databases">
        <authorList>
            <person name="Fouks B."/>
        </authorList>
    </citation>
    <scope>NUCLEOTIDE SEQUENCE</scope>
    <source>
        <strain evidence="1">Stay&amp;Tobe</strain>
        <tissue evidence="1">Testes</tissue>
    </source>
</reference>
<organism evidence="1 2">
    <name type="scientific">Diploptera punctata</name>
    <name type="common">Pacific beetle cockroach</name>
    <dbReference type="NCBI Taxonomy" id="6984"/>
    <lineage>
        <taxon>Eukaryota</taxon>
        <taxon>Metazoa</taxon>
        <taxon>Ecdysozoa</taxon>
        <taxon>Arthropoda</taxon>
        <taxon>Hexapoda</taxon>
        <taxon>Insecta</taxon>
        <taxon>Pterygota</taxon>
        <taxon>Neoptera</taxon>
        <taxon>Polyneoptera</taxon>
        <taxon>Dictyoptera</taxon>
        <taxon>Blattodea</taxon>
        <taxon>Blaberoidea</taxon>
        <taxon>Blaberidae</taxon>
        <taxon>Diplopterinae</taxon>
        <taxon>Diploptera</taxon>
    </lineage>
</organism>
<comment type="caution">
    <text evidence="1">The sequence shown here is derived from an EMBL/GenBank/DDBJ whole genome shotgun (WGS) entry which is preliminary data.</text>
</comment>